<dbReference type="PROSITE" id="PS51257">
    <property type="entry name" value="PROKAR_LIPOPROTEIN"/>
    <property type="match status" value="1"/>
</dbReference>
<evidence type="ECO:0000313" key="1">
    <source>
        <dbReference type="EMBL" id="NOU53029.1"/>
    </source>
</evidence>
<organism evidence="1 2">
    <name type="scientific">Pseudoalteromonas caenipelagi</name>
    <dbReference type="NCBI Taxonomy" id="2726988"/>
    <lineage>
        <taxon>Bacteria</taxon>
        <taxon>Pseudomonadati</taxon>
        <taxon>Pseudomonadota</taxon>
        <taxon>Gammaproteobacteria</taxon>
        <taxon>Alteromonadales</taxon>
        <taxon>Pseudoalteromonadaceae</taxon>
        <taxon>Pseudoalteromonas</taxon>
    </lineage>
</organism>
<dbReference type="AlphaFoldDB" id="A0A849VH03"/>
<reference evidence="1 2" key="1">
    <citation type="submission" date="2020-04" db="EMBL/GenBank/DDBJ databases">
        <title>Pseudoalteromonas caenipelagi sp. nov., isolated from a tidal flat.</title>
        <authorList>
            <person name="Park S."/>
            <person name="Yoon J.-H."/>
        </authorList>
    </citation>
    <scope>NUCLEOTIDE SEQUENCE [LARGE SCALE GENOMIC DNA]</scope>
    <source>
        <strain evidence="1 2">JBTF-M23</strain>
    </source>
</reference>
<name>A0A849VH03_9GAMM</name>
<gene>
    <name evidence="1" type="ORF">HG263_21235</name>
</gene>
<proteinExistence type="predicted"/>
<keyword evidence="2" id="KW-1185">Reference proteome</keyword>
<accession>A0A849VH03</accession>
<dbReference type="Proteomes" id="UP000586305">
    <property type="component" value="Unassembled WGS sequence"/>
</dbReference>
<dbReference type="RefSeq" id="WP_171628061.1">
    <property type="nucleotide sequence ID" value="NZ_JABBPG010000014.1"/>
</dbReference>
<sequence>MKQQFSFILIVLFGSLLSGCHITWTTAPSKATKSNYEILDSLVADKACDASYQCKVLAVGERPSCKGPSQYIIYSTKRVNELKLNDIAKKITEQERFNNAKTSLQETCKPILPITPLCIKQQCQTYRP</sequence>
<protein>
    <recommendedName>
        <fullName evidence="3">Lipoprotein</fullName>
    </recommendedName>
</protein>
<evidence type="ECO:0000313" key="2">
    <source>
        <dbReference type="Proteomes" id="UP000586305"/>
    </source>
</evidence>
<evidence type="ECO:0008006" key="3">
    <source>
        <dbReference type="Google" id="ProtNLM"/>
    </source>
</evidence>
<comment type="caution">
    <text evidence="1">The sequence shown here is derived from an EMBL/GenBank/DDBJ whole genome shotgun (WGS) entry which is preliminary data.</text>
</comment>
<dbReference type="EMBL" id="JABBPG010000014">
    <property type="protein sequence ID" value="NOU53029.1"/>
    <property type="molecule type" value="Genomic_DNA"/>
</dbReference>